<organism evidence="1 2">
    <name type="scientific">Halopiger aswanensis</name>
    <dbReference type="NCBI Taxonomy" id="148449"/>
    <lineage>
        <taxon>Archaea</taxon>
        <taxon>Methanobacteriati</taxon>
        <taxon>Methanobacteriota</taxon>
        <taxon>Stenosarchaea group</taxon>
        <taxon>Halobacteria</taxon>
        <taxon>Halobacteriales</taxon>
        <taxon>Natrialbaceae</taxon>
        <taxon>Halopiger</taxon>
    </lineage>
</organism>
<sequence>MISEFSIAFSDLGCKQRFILIYDTFYCRLRKLEKFYNRF</sequence>
<proteinExistence type="predicted"/>
<evidence type="ECO:0000313" key="1">
    <source>
        <dbReference type="EMBL" id="RKD95907.1"/>
    </source>
</evidence>
<comment type="caution">
    <text evidence="1">The sequence shown here is derived from an EMBL/GenBank/DDBJ whole genome shotgun (WGS) entry which is preliminary data.</text>
</comment>
<keyword evidence="2" id="KW-1185">Reference proteome</keyword>
<name>A0A419WKF0_9EURY</name>
<reference evidence="1 2" key="1">
    <citation type="submission" date="2018-09" db="EMBL/GenBank/DDBJ databases">
        <title>Genomic Encyclopedia of Archaeal and Bacterial Type Strains, Phase II (KMG-II): from individual species to whole genera.</title>
        <authorList>
            <person name="Goeker M."/>
        </authorList>
    </citation>
    <scope>NUCLEOTIDE SEQUENCE [LARGE SCALE GENOMIC DNA]</scope>
    <source>
        <strain evidence="1 2">DSM 13151</strain>
    </source>
</reference>
<dbReference type="EMBL" id="RAPO01000002">
    <property type="protein sequence ID" value="RKD95907.1"/>
    <property type="molecule type" value="Genomic_DNA"/>
</dbReference>
<dbReference type="Proteomes" id="UP000283805">
    <property type="component" value="Unassembled WGS sequence"/>
</dbReference>
<dbReference type="AlphaFoldDB" id="A0A419WKF0"/>
<protein>
    <submittedName>
        <fullName evidence="1">Uncharacterized protein</fullName>
    </submittedName>
</protein>
<evidence type="ECO:0000313" key="2">
    <source>
        <dbReference type="Proteomes" id="UP000283805"/>
    </source>
</evidence>
<gene>
    <name evidence="1" type="ORF">ATJ93_2770</name>
</gene>
<accession>A0A419WKF0</accession>